<dbReference type="SUPFAM" id="SSF53756">
    <property type="entry name" value="UDP-Glycosyltransferase/glycogen phosphorylase"/>
    <property type="match status" value="1"/>
</dbReference>
<evidence type="ECO:0000256" key="2">
    <source>
        <dbReference type="ARBA" id="ARBA00022516"/>
    </source>
</evidence>
<reference evidence="8" key="1">
    <citation type="submission" date="2018-05" db="EMBL/GenBank/DDBJ databases">
        <authorList>
            <person name="Lanie J.A."/>
            <person name="Ng W.-L."/>
            <person name="Kazmierczak K.M."/>
            <person name="Andrzejewski T.M."/>
            <person name="Davidsen T.M."/>
            <person name="Wayne K.J."/>
            <person name="Tettelin H."/>
            <person name="Glass J.I."/>
            <person name="Rusch D."/>
            <person name="Podicherti R."/>
            <person name="Tsui H.-C.T."/>
            <person name="Winkler M.E."/>
        </authorList>
    </citation>
    <scope>NUCLEOTIDE SEQUENCE</scope>
</reference>
<dbReference type="AlphaFoldDB" id="A0A382PF04"/>
<dbReference type="GO" id="GO:0016020">
    <property type="term" value="C:membrane"/>
    <property type="evidence" value="ECO:0007669"/>
    <property type="project" value="GOC"/>
</dbReference>
<dbReference type="GO" id="GO:0008915">
    <property type="term" value="F:lipid-A-disaccharide synthase activity"/>
    <property type="evidence" value="ECO:0007669"/>
    <property type="project" value="UniProtKB-EC"/>
</dbReference>
<keyword evidence="4" id="KW-0328">Glycosyltransferase</keyword>
<evidence type="ECO:0000256" key="7">
    <source>
        <dbReference type="ARBA" id="ARBA00048975"/>
    </source>
</evidence>
<organism evidence="8">
    <name type="scientific">marine metagenome</name>
    <dbReference type="NCBI Taxonomy" id="408172"/>
    <lineage>
        <taxon>unclassified sequences</taxon>
        <taxon>metagenomes</taxon>
        <taxon>ecological metagenomes</taxon>
    </lineage>
</organism>
<evidence type="ECO:0000256" key="6">
    <source>
        <dbReference type="ARBA" id="ARBA00023098"/>
    </source>
</evidence>
<sequence>DKCKPTQIILIDYPGFNLRMAQKIKKQFNIPITYYISPQIWAWKEKRMEIIIKYIDQMLVIFPFEENWYNERGIDAKFVGHPIYNEWRPSNQEELCHLLNKKYTKPIITLYPGSRKQEVNRHLPILIETAVKLKRKNKDIQFILGVAEHINIHNWDIPEWIHIEKKYPQKALECANLALIASGTSTVEAAVFGTPMVIIYKMSPLSWWISTKLVKVPYAGMVNIIAGSMIMPEILQKEATSKRIYNTALEIINNPKKINQMKSDLLIIQNSLKSRDNTKTAADYILELS</sequence>
<comment type="catalytic activity">
    <reaction evidence="7">
        <text>a lipid X + a UDP-2-N,3-O-bis[(3R)-3-hydroxyacyl]-alpha-D-glucosamine = a lipid A disaccharide + UDP + H(+)</text>
        <dbReference type="Rhea" id="RHEA:67828"/>
        <dbReference type="ChEBI" id="CHEBI:15378"/>
        <dbReference type="ChEBI" id="CHEBI:58223"/>
        <dbReference type="ChEBI" id="CHEBI:137748"/>
        <dbReference type="ChEBI" id="CHEBI:176338"/>
        <dbReference type="ChEBI" id="CHEBI:176343"/>
        <dbReference type="EC" id="2.4.1.182"/>
    </reaction>
</comment>
<protein>
    <recommendedName>
        <fullName evidence="1">lipid-A-disaccharide synthase</fullName>
        <ecNumber evidence="1">2.4.1.182</ecNumber>
    </recommendedName>
</protein>
<keyword evidence="5" id="KW-0808">Transferase</keyword>
<evidence type="ECO:0000256" key="5">
    <source>
        <dbReference type="ARBA" id="ARBA00022679"/>
    </source>
</evidence>
<evidence type="ECO:0000313" key="8">
    <source>
        <dbReference type="EMBL" id="SVC71437.1"/>
    </source>
</evidence>
<dbReference type="PANTHER" id="PTHR30372">
    <property type="entry name" value="LIPID-A-DISACCHARIDE SYNTHASE"/>
    <property type="match status" value="1"/>
</dbReference>
<keyword evidence="6" id="KW-0443">Lipid metabolism</keyword>
<dbReference type="PANTHER" id="PTHR30372:SF4">
    <property type="entry name" value="LIPID-A-DISACCHARIDE SYNTHASE, MITOCHONDRIAL-RELATED"/>
    <property type="match status" value="1"/>
</dbReference>
<dbReference type="EC" id="2.4.1.182" evidence="1"/>
<name>A0A382PF04_9ZZZZ</name>
<accession>A0A382PF04</accession>
<feature type="non-terminal residue" evidence="8">
    <location>
        <position position="1"/>
    </location>
</feature>
<evidence type="ECO:0000256" key="1">
    <source>
        <dbReference type="ARBA" id="ARBA00012687"/>
    </source>
</evidence>
<keyword evidence="3" id="KW-0441">Lipid A biosynthesis</keyword>
<gene>
    <name evidence="8" type="ORF">METZ01_LOCUS324291</name>
</gene>
<dbReference type="GO" id="GO:0009245">
    <property type="term" value="P:lipid A biosynthetic process"/>
    <property type="evidence" value="ECO:0007669"/>
    <property type="project" value="UniProtKB-KW"/>
</dbReference>
<evidence type="ECO:0000256" key="4">
    <source>
        <dbReference type="ARBA" id="ARBA00022676"/>
    </source>
</evidence>
<dbReference type="EMBL" id="UINC01106639">
    <property type="protein sequence ID" value="SVC71437.1"/>
    <property type="molecule type" value="Genomic_DNA"/>
</dbReference>
<dbReference type="GO" id="GO:0005543">
    <property type="term" value="F:phospholipid binding"/>
    <property type="evidence" value="ECO:0007669"/>
    <property type="project" value="TreeGrafter"/>
</dbReference>
<evidence type="ECO:0000256" key="3">
    <source>
        <dbReference type="ARBA" id="ARBA00022556"/>
    </source>
</evidence>
<keyword evidence="2" id="KW-0444">Lipid biosynthesis</keyword>
<dbReference type="Pfam" id="PF02684">
    <property type="entry name" value="LpxB"/>
    <property type="match status" value="1"/>
</dbReference>
<proteinExistence type="predicted"/>
<dbReference type="InterPro" id="IPR003835">
    <property type="entry name" value="Glyco_trans_19"/>
</dbReference>
<dbReference type="NCBIfam" id="TIGR00215">
    <property type="entry name" value="lpxB"/>
    <property type="match status" value="1"/>
</dbReference>